<reference evidence="2 3" key="1">
    <citation type="submission" date="2016-07" db="EMBL/GenBank/DDBJ databases">
        <title>Characterization of three bacteriophages infecting bacteria isolated from shrimp culture pond water.</title>
        <authorList>
            <person name="Khoa H.V."/>
        </authorList>
    </citation>
    <scope>NUCLEOTIDE SEQUENCE [LARGE SCALE GENOMIC DNA]</scope>
</reference>
<keyword evidence="2" id="KW-0436">Ligase</keyword>
<evidence type="ECO:0000313" key="3">
    <source>
        <dbReference type="Proteomes" id="UP000224877"/>
    </source>
</evidence>
<sequence>MKVDLKLSGLALFQTLRNYEKRGLVISQRHPQNKEIIIWNYSKQTQYDNHWDEITLNARSLVTNTKGDIIARGFPKFFNYEEPEFELPDTKLYNIKYFKKLDGSLILLFNYEGRWYVSSRGSFESDQCNMAKSILRDKYNGYSNWLDKDLTYCLELIHPSNRVVVDYGDEEDLIMIGILTSNMQSVDMSKLTCGDFRYQKEELIPFDDFKLIQQQDTENEEGYVMLFPNGYRGKIKFENYKYLHYLYGEFSPLAIWKCLKEKDNDRLMFIKDNTPDEFYDEVKKCIFKLKKQFFQIKNTILSDLNDFLPDDYINDHELFKSLGKRLITAFNDEYKLDRMIWDDIKPKNNIFS</sequence>
<dbReference type="Proteomes" id="UP000224877">
    <property type="component" value="Segment"/>
</dbReference>
<proteinExistence type="predicted"/>
<dbReference type="EMBL" id="LC168164">
    <property type="protein sequence ID" value="BAX25564.1"/>
    <property type="molecule type" value="Genomic_DNA"/>
</dbReference>
<evidence type="ECO:0000259" key="1">
    <source>
        <dbReference type="Pfam" id="PF09511"/>
    </source>
</evidence>
<gene>
    <name evidence="2" type="ORF">BPT24_259</name>
</gene>
<protein>
    <submittedName>
        <fullName evidence="2">RNA ligase</fullName>
    </submittedName>
</protein>
<dbReference type="GO" id="GO:0016874">
    <property type="term" value="F:ligase activity"/>
    <property type="evidence" value="ECO:0007669"/>
    <property type="project" value="UniProtKB-KW"/>
</dbReference>
<keyword evidence="3" id="KW-1185">Reference proteome</keyword>
<dbReference type="Pfam" id="PF09511">
    <property type="entry name" value="RNA_lig_T4_1"/>
    <property type="match status" value="1"/>
</dbReference>
<dbReference type="InterPro" id="IPR019039">
    <property type="entry name" value="T4-Rnl1-like_N"/>
</dbReference>
<organism evidence="2 3">
    <name type="scientific">Tenacibaculum phage pT24</name>
    <dbReference type="NCBI Taxonomy" id="1880590"/>
    <lineage>
        <taxon>Viruses</taxon>
        <taxon>Duplodnaviria</taxon>
        <taxon>Heunggongvirae</taxon>
        <taxon>Uroviricota</taxon>
        <taxon>Caudoviricetes</taxon>
        <taxon>Kungbxnavirus</taxon>
        <taxon>Kungbxnavirus pT24</taxon>
    </lineage>
</organism>
<name>A0A1W7GKR0_9CAUD</name>
<feature type="domain" description="T4 RNA ligase 1-like N-terminal" evidence="1">
    <location>
        <begin position="57"/>
        <end position="240"/>
    </location>
</feature>
<evidence type="ECO:0000313" key="2">
    <source>
        <dbReference type="EMBL" id="BAX25564.1"/>
    </source>
</evidence>
<accession>A0A1W7GKR0</accession>